<evidence type="ECO:0000256" key="6">
    <source>
        <dbReference type="SAM" id="MobiDB-lite"/>
    </source>
</evidence>
<evidence type="ECO:0000256" key="5">
    <source>
        <dbReference type="ARBA" id="ARBA00023242"/>
    </source>
</evidence>
<accession>A0A8H7ADL6</accession>
<dbReference type="EMBL" id="JAACFV010000106">
    <property type="protein sequence ID" value="KAF7505564.1"/>
    <property type="molecule type" value="Genomic_DNA"/>
</dbReference>
<dbReference type="Pfam" id="PF08784">
    <property type="entry name" value="RPA_C"/>
    <property type="match status" value="1"/>
</dbReference>
<dbReference type="InterPro" id="IPR036388">
    <property type="entry name" value="WH-like_DNA-bd_sf"/>
</dbReference>
<sequence>MAGYNFDNPYNTGYGAQGGTDGGGFMQGEVTSSPAGGKGDYGKDTVRPLTIKQILDAEEPYPEAGHQVDGVIISHITFVGQIRNISTQTTNITYKVDDGTGVIEVKQWNDPDMSMAEPMGNDNDSKSKLVEDGYCRVWGKLKAFNNKKHVGAHVIRPVTDYNEINYHLLDATAIHLFFTRGPVDAGKGQNGTRMNEGAPGAPPQQMSNGQALPSMSPGARKLLQTLKATPQSNEGLHVQMLASQMGTNTNEAQRAAEELISLGLIFTTVDEYTWALLEC</sequence>
<dbReference type="InterPro" id="IPR040260">
    <property type="entry name" value="RFA2-like"/>
</dbReference>
<feature type="compositionally biased region" description="Polar residues" evidence="6">
    <location>
        <begin position="204"/>
        <end position="213"/>
    </location>
</feature>
<comment type="subcellular location">
    <subcellularLocation>
        <location evidence="1">Nucleus</location>
    </subcellularLocation>
</comment>
<protein>
    <recommendedName>
        <fullName evidence="11">Replication protein A C-terminal domain-containing protein</fullName>
    </recommendedName>
</protein>
<dbReference type="InterPro" id="IPR012340">
    <property type="entry name" value="NA-bd_OB-fold"/>
</dbReference>
<dbReference type="GO" id="GO:0035861">
    <property type="term" value="C:site of double-strand break"/>
    <property type="evidence" value="ECO:0007669"/>
    <property type="project" value="TreeGrafter"/>
</dbReference>
<keyword evidence="3" id="KW-0235">DNA replication</keyword>
<evidence type="ECO:0008006" key="11">
    <source>
        <dbReference type="Google" id="ProtNLM"/>
    </source>
</evidence>
<reference evidence="9" key="1">
    <citation type="submission" date="2020-02" db="EMBL/GenBank/DDBJ databases">
        <authorList>
            <person name="Palmer J.M."/>
        </authorList>
    </citation>
    <scope>NUCLEOTIDE SEQUENCE</scope>
    <source>
        <strain evidence="9">EPUS1.4</strain>
        <tissue evidence="9">Thallus</tissue>
    </source>
</reference>
<keyword evidence="5" id="KW-0539">Nucleus</keyword>
<keyword evidence="10" id="KW-1185">Reference proteome</keyword>
<dbReference type="PANTHER" id="PTHR13989:SF16">
    <property type="entry name" value="REPLICATION PROTEIN A2"/>
    <property type="match status" value="1"/>
</dbReference>
<dbReference type="InterPro" id="IPR004365">
    <property type="entry name" value="NA-bd_OB_tRNA"/>
</dbReference>
<dbReference type="SUPFAM" id="SSF50249">
    <property type="entry name" value="Nucleic acid-binding proteins"/>
    <property type="match status" value="1"/>
</dbReference>
<dbReference type="AlphaFoldDB" id="A0A8H7ADL6"/>
<dbReference type="GO" id="GO:0006260">
    <property type="term" value="P:DNA replication"/>
    <property type="evidence" value="ECO:0007669"/>
    <property type="project" value="UniProtKB-KW"/>
</dbReference>
<dbReference type="GO" id="GO:0000781">
    <property type="term" value="C:chromosome, telomeric region"/>
    <property type="evidence" value="ECO:0007669"/>
    <property type="project" value="TreeGrafter"/>
</dbReference>
<feature type="domain" description="OB" evidence="7">
    <location>
        <begin position="76"/>
        <end position="152"/>
    </location>
</feature>
<dbReference type="GO" id="GO:0000724">
    <property type="term" value="P:double-strand break repair via homologous recombination"/>
    <property type="evidence" value="ECO:0007669"/>
    <property type="project" value="TreeGrafter"/>
</dbReference>
<evidence type="ECO:0000256" key="1">
    <source>
        <dbReference type="ARBA" id="ARBA00004123"/>
    </source>
</evidence>
<evidence type="ECO:0000256" key="4">
    <source>
        <dbReference type="ARBA" id="ARBA00023125"/>
    </source>
</evidence>
<gene>
    <name evidence="9" type="ORF">GJ744_000644</name>
</gene>
<dbReference type="Pfam" id="PF01336">
    <property type="entry name" value="tRNA_anti-codon"/>
    <property type="match status" value="1"/>
</dbReference>
<evidence type="ECO:0000256" key="2">
    <source>
        <dbReference type="ARBA" id="ARBA00007815"/>
    </source>
</evidence>
<dbReference type="SUPFAM" id="SSF46785">
    <property type="entry name" value="Winged helix' DNA-binding domain"/>
    <property type="match status" value="1"/>
</dbReference>
<evidence type="ECO:0000256" key="3">
    <source>
        <dbReference type="ARBA" id="ARBA00022705"/>
    </source>
</evidence>
<organism evidence="9 10">
    <name type="scientific">Endocarpon pusillum</name>
    <dbReference type="NCBI Taxonomy" id="364733"/>
    <lineage>
        <taxon>Eukaryota</taxon>
        <taxon>Fungi</taxon>
        <taxon>Dikarya</taxon>
        <taxon>Ascomycota</taxon>
        <taxon>Pezizomycotina</taxon>
        <taxon>Eurotiomycetes</taxon>
        <taxon>Chaetothyriomycetidae</taxon>
        <taxon>Verrucariales</taxon>
        <taxon>Verrucariaceae</taxon>
        <taxon>Endocarpon</taxon>
    </lineage>
</organism>
<evidence type="ECO:0000313" key="9">
    <source>
        <dbReference type="EMBL" id="KAF7505564.1"/>
    </source>
</evidence>
<feature type="region of interest" description="Disordered" evidence="6">
    <location>
        <begin position="187"/>
        <end position="216"/>
    </location>
</feature>
<dbReference type="OrthoDB" id="25571at2759"/>
<proteinExistence type="inferred from homology"/>
<feature type="domain" description="Replication protein A C-terminal" evidence="8">
    <location>
        <begin position="175"/>
        <end position="271"/>
    </location>
</feature>
<dbReference type="PANTHER" id="PTHR13989">
    <property type="entry name" value="REPLICATION PROTEIN A-RELATED"/>
    <property type="match status" value="1"/>
</dbReference>
<dbReference type="GO" id="GO:0005662">
    <property type="term" value="C:DNA replication factor A complex"/>
    <property type="evidence" value="ECO:0007669"/>
    <property type="project" value="TreeGrafter"/>
</dbReference>
<dbReference type="GO" id="GO:0006289">
    <property type="term" value="P:nucleotide-excision repair"/>
    <property type="evidence" value="ECO:0007669"/>
    <property type="project" value="TreeGrafter"/>
</dbReference>
<dbReference type="Gene3D" id="2.40.50.140">
    <property type="entry name" value="Nucleic acid-binding proteins"/>
    <property type="match status" value="1"/>
</dbReference>
<evidence type="ECO:0000259" key="7">
    <source>
        <dbReference type="Pfam" id="PF01336"/>
    </source>
</evidence>
<evidence type="ECO:0000313" key="10">
    <source>
        <dbReference type="Proteomes" id="UP000606974"/>
    </source>
</evidence>
<keyword evidence="4" id="KW-0238">DNA-binding</keyword>
<dbReference type="Proteomes" id="UP000606974">
    <property type="component" value="Unassembled WGS sequence"/>
</dbReference>
<dbReference type="InterPro" id="IPR036390">
    <property type="entry name" value="WH_DNA-bd_sf"/>
</dbReference>
<comment type="similarity">
    <text evidence="2">Belongs to the replication factor A protein 2 family.</text>
</comment>
<dbReference type="CDD" id="cd04478">
    <property type="entry name" value="RPA2_DBD_D"/>
    <property type="match status" value="1"/>
</dbReference>
<evidence type="ECO:0000259" key="8">
    <source>
        <dbReference type="Pfam" id="PF08784"/>
    </source>
</evidence>
<dbReference type="InterPro" id="IPR014646">
    <property type="entry name" value="Rfa2/RPA32"/>
</dbReference>
<dbReference type="GO" id="GO:0003697">
    <property type="term" value="F:single-stranded DNA binding"/>
    <property type="evidence" value="ECO:0007669"/>
    <property type="project" value="TreeGrafter"/>
</dbReference>
<name>A0A8H7ADL6_9EURO</name>
<comment type="caution">
    <text evidence="9">The sequence shown here is derived from an EMBL/GenBank/DDBJ whole genome shotgun (WGS) entry which is preliminary data.</text>
</comment>
<dbReference type="InterPro" id="IPR014892">
    <property type="entry name" value="RPA_C"/>
</dbReference>
<dbReference type="Gene3D" id="1.10.10.10">
    <property type="entry name" value="Winged helix-like DNA-binding domain superfamily/Winged helix DNA-binding domain"/>
    <property type="match status" value="1"/>
</dbReference>
<dbReference type="PIRSF" id="PIRSF036949">
    <property type="entry name" value="RPA32"/>
    <property type="match status" value="1"/>
</dbReference>